<dbReference type="InterPro" id="IPR012341">
    <property type="entry name" value="6hp_glycosidase-like_sf"/>
</dbReference>
<dbReference type="GO" id="GO:0008810">
    <property type="term" value="F:cellulase activity"/>
    <property type="evidence" value="ECO:0007669"/>
    <property type="project" value="UniProtKB-EC"/>
</dbReference>
<comment type="catalytic activity">
    <reaction evidence="8">
        <text>Endohydrolysis of (1-&gt;4)-beta-D-glucosidic linkages in cellulose, lichenin and cereal beta-D-glucans.</text>
        <dbReference type="EC" id="3.2.1.4"/>
    </reaction>
</comment>
<feature type="chain" id="PRO_5043106802" description="Endoglucanase" evidence="8">
    <location>
        <begin position="27"/>
        <end position="588"/>
    </location>
</feature>
<dbReference type="EMBL" id="JANRHJ010000012">
    <property type="protein sequence ID" value="MCR8874573.1"/>
    <property type="molecule type" value="Genomic_DNA"/>
</dbReference>
<evidence type="ECO:0000313" key="11">
    <source>
        <dbReference type="EMBL" id="MCR8874573.1"/>
    </source>
</evidence>
<feature type="active site" evidence="7">
    <location>
        <position position="562"/>
    </location>
</feature>
<evidence type="ECO:0000256" key="5">
    <source>
        <dbReference type="ARBA" id="ARBA00023326"/>
    </source>
</evidence>
<dbReference type="AlphaFoldDB" id="A0AAW5N6Q3"/>
<dbReference type="SUPFAM" id="SSF81296">
    <property type="entry name" value="E set domains"/>
    <property type="match status" value="1"/>
</dbReference>
<comment type="similarity">
    <text evidence="1 6 8">Belongs to the glycosyl hydrolase 9 (cellulase E) family.</text>
</comment>
<feature type="signal peptide" evidence="8">
    <location>
        <begin position="1"/>
        <end position="26"/>
    </location>
</feature>
<evidence type="ECO:0000259" key="10">
    <source>
        <dbReference type="Pfam" id="PF02927"/>
    </source>
</evidence>
<dbReference type="PROSITE" id="PS00698">
    <property type="entry name" value="GH9_3"/>
    <property type="match status" value="1"/>
</dbReference>
<dbReference type="InterPro" id="IPR004197">
    <property type="entry name" value="Cellulase_Ig-like"/>
</dbReference>
<dbReference type="EC" id="3.2.1.4" evidence="8"/>
<dbReference type="InterPro" id="IPR014756">
    <property type="entry name" value="Ig_E-set"/>
</dbReference>
<evidence type="ECO:0000256" key="8">
    <source>
        <dbReference type="RuleBase" id="RU361166"/>
    </source>
</evidence>
<proteinExistence type="inferred from homology"/>
<dbReference type="SUPFAM" id="SSF48208">
    <property type="entry name" value="Six-hairpin glycosidases"/>
    <property type="match status" value="1"/>
</dbReference>
<feature type="domain" description="Glycoside hydrolase family 9" evidence="9">
    <location>
        <begin position="123"/>
        <end position="572"/>
    </location>
</feature>
<evidence type="ECO:0000256" key="2">
    <source>
        <dbReference type="ARBA" id="ARBA00022801"/>
    </source>
</evidence>
<evidence type="ECO:0000313" key="12">
    <source>
        <dbReference type="Proteomes" id="UP001204579"/>
    </source>
</evidence>
<dbReference type="InterPro" id="IPR008928">
    <property type="entry name" value="6-hairpin_glycosidase_sf"/>
</dbReference>
<keyword evidence="8" id="KW-0732">Signal</keyword>
<keyword evidence="2 6" id="KW-0378">Hydrolase</keyword>
<evidence type="ECO:0000256" key="7">
    <source>
        <dbReference type="PROSITE-ProRule" id="PRU10060"/>
    </source>
</evidence>
<dbReference type="GO" id="GO:0030245">
    <property type="term" value="P:cellulose catabolic process"/>
    <property type="evidence" value="ECO:0007669"/>
    <property type="project" value="UniProtKB-KW"/>
</dbReference>
<reference evidence="11 12" key="1">
    <citation type="submission" date="2022-08" db="EMBL/GenBank/DDBJ databases">
        <authorList>
            <person name="Zeman M."/>
            <person name="Kubasova T."/>
        </authorList>
    </citation>
    <scope>NUCLEOTIDE SEQUENCE [LARGE SCALE GENOMIC DNA]</scope>
    <source>
        <strain evidence="11 12">ET62</strain>
    </source>
</reference>
<dbReference type="InterPro" id="IPR033126">
    <property type="entry name" value="Glyco_hydro_9_Asp/Glu_AS"/>
</dbReference>
<name>A0AAW5N6Q3_9BACT</name>
<dbReference type="Proteomes" id="UP001204579">
    <property type="component" value="Unassembled WGS sequence"/>
</dbReference>
<feature type="active site" evidence="6">
    <location>
        <position position="511"/>
    </location>
</feature>
<keyword evidence="3 6" id="KW-0119">Carbohydrate metabolism</keyword>
<organism evidence="11 12">
    <name type="scientific">Phocaeicola barnesiae</name>
    <dbReference type="NCBI Taxonomy" id="376804"/>
    <lineage>
        <taxon>Bacteria</taxon>
        <taxon>Pseudomonadati</taxon>
        <taxon>Bacteroidota</taxon>
        <taxon>Bacteroidia</taxon>
        <taxon>Bacteroidales</taxon>
        <taxon>Bacteroidaceae</taxon>
        <taxon>Phocaeicola</taxon>
    </lineage>
</organism>
<dbReference type="Pfam" id="PF02927">
    <property type="entry name" value="CelD_N"/>
    <property type="match status" value="1"/>
</dbReference>
<gene>
    <name evidence="11" type="ORF">NW209_11210</name>
</gene>
<feature type="domain" description="Cellulase Ig-like" evidence="10">
    <location>
        <begin position="28"/>
        <end position="106"/>
    </location>
</feature>
<dbReference type="Gene3D" id="2.60.40.10">
    <property type="entry name" value="Immunoglobulins"/>
    <property type="match status" value="1"/>
</dbReference>
<dbReference type="RefSeq" id="WP_258335995.1">
    <property type="nucleotide sequence ID" value="NZ_CALULB010000010.1"/>
</dbReference>
<dbReference type="Pfam" id="PF00759">
    <property type="entry name" value="Glyco_hydro_9"/>
    <property type="match status" value="1"/>
</dbReference>
<evidence type="ECO:0000256" key="4">
    <source>
        <dbReference type="ARBA" id="ARBA00023295"/>
    </source>
</evidence>
<dbReference type="PROSITE" id="PS00592">
    <property type="entry name" value="GH9_2"/>
    <property type="match status" value="1"/>
</dbReference>
<evidence type="ECO:0000259" key="9">
    <source>
        <dbReference type="Pfam" id="PF00759"/>
    </source>
</evidence>
<dbReference type="CDD" id="cd02850">
    <property type="entry name" value="E_set_Cellulase_N"/>
    <property type="match status" value="1"/>
</dbReference>
<dbReference type="InterPro" id="IPR013783">
    <property type="entry name" value="Ig-like_fold"/>
</dbReference>
<dbReference type="PANTHER" id="PTHR22298">
    <property type="entry name" value="ENDO-1,4-BETA-GLUCANASE"/>
    <property type="match status" value="1"/>
</dbReference>
<dbReference type="InterPro" id="IPR018221">
    <property type="entry name" value="Glyco_hydro_9_His_AS"/>
</dbReference>
<keyword evidence="5 6" id="KW-0624">Polysaccharide degradation</keyword>
<dbReference type="InterPro" id="IPR001701">
    <property type="entry name" value="Glyco_hydro_9"/>
</dbReference>
<feature type="active site" evidence="7">
    <location>
        <position position="553"/>
    </location>
</feature>
<evidence type="ECO:0000256" key="3">
    <source>
        <dbReference type="ARBA" id="ARBA00023277"/>
    </source>
</evidence>
<keyword evidence="8" id="KW-0136">Cellulose degradation</keyword>
<evidence type="ECO:0000256" key="6">
    <source>
        <dbReference type="PROSITE-ProRule" id="PRU10059"/>
    </source>
</evidence>
<keyword evidence="4 6" id="KW-0326">Glycosidase</keyword>
<sequence>MRPKSSTFFKQWAGLFLLAVPLAATAANDTIRVNQLGYYPHQEKIAVTDCRDIKTFTVTNTSTGQTVFSGKPLYSASSEWSDKVRTILDFSPLKVPGNYQLTIDGKYTVPFSISNQALLPLSRAALKAFYYQRCSLPIEETYAGKWTRPAGHPDTQVIIHASAASSERPAGTVISSPKGWYDAGDYNKYIVNSAFTIGLMLSAYQAFPEYFTKLETNIPESGNGIPDLLDETYYNLVWMLSMQDPADGGVYHKLTTPSFEGFIRPEDCKQPRYVVQKSVTATLDFAAVMAQASRLFTPYDSHFKGFSEKAIQAAEKAYAWAAEHPESYYDQRRLNSQFQPAISTGEYGDRNAQDEFFWAATELYLSTGKSMYLQDAAKYAPHQYTLPVWGNLSALGVFSWMQASAQKQEAGQKFLPGLKQSLIHLADSLIQGADVTPFHAPYGHHTQDFFWGSLSDQCASQGISLIHAYLLSKKETYLNNAYRNMDYLLGRNATGYCYVTGIGFKSPKHPHHRLSVSDGINEPIPGFLVGGPNPQPQMGLPAFTCAPDEAYLDQELSYTTNEIAINWNASLLTFSAMLDALASSENGQ</sequence>
<comment type="caution">
    <text evidence="11">The sequence shown here is derived from an EMBL/GenBank/DDBJ whole genome shotgun (WGS) entry which is preliminary data.</text>
</comment>
<keyword evidence="12" id="KW-1185">Reference proteome</keyword>
<accession>A0AAW5N6Q3</accession>
<protein>
    <recommendedName>
        <fullName evidence="8">Endoglucanase</fullName>
        <ecNumber evidence="8">3.2.1.4</ecNumber>
    </recommendedName>
</protein>
<dbReference type="Gene3D" id="1.50.10.10">
    <property type="match status" value="1"/>
</dbReference>
<evidence type="ECO:0000256" key="1">
    <source>
        <dbReference type="ARBA" id="ARBA00007072"/>
    </source>
</evidence>